<dbReference type="PANTHER" id="PTHR35810">
    <property type="entry name" value="CYTOPLASMIC PROTEIN-RELATED"/>
    <property type="match status" value="1"/>
</dbReference>
<gene>
    <name evidence="1" type="ORF">HMPREF0298_1902</name>
</gene>
<sequence length="360" mass="41960">MADGIELNHDSLGEFIIYRTEDDTTEVHLRLIDKSVWMTQTEIAELFGVTIATVSIHLKNIYADTELTSERTIRKFQRVRSEGDRDIKREVNHYNLDAIMAVGYRVRGPRGIQFRRWATDVLTDYLVKGFVLNDEKLKDPRGKDYFDELLARIRDIRSSEARLYLELRDVVALADDYDKRSPATHKIFASIQDRLHYAITGLTASEIIATRCDPAADNLGLTTFKGKVVRKADVTTAKNYLTKQELEHLNLLVSQFLDYAKLRAERRQVIHMTDWIEQTNRFIEFNEYEPLTDRGRITRKEANRLAGARYALYDGRRQEQRNEEFDRELIPQLQEIERRILADRARLAPRTKDENPGAPK</sequence>
<dbReference type="OrthoDB" id="9802752at2"/>
<dbReference type="AlphaFoldDB" id="C0XTY2"/>
<dbReference type="Gene3D" id="1.10.10.10">
    <property type="entry name" value="Winged helix-like DNA-binding domain superfamily/Winged helix DNA-binding domain"/>
    <property type="match status" value="1"/>
</dbReference>
<organism evidence="1 2">
    <name type="scientific">Corynebacterium lipophiloflavum (strain ATCC 700352 / DSM 44291 / CCUG 37336 / JCM 10383 / DMMZ 1944)</name>
    <dbReference type="NCBI Taxonomy" id="525263"/>
    <lineage>
        <taxon>Bacteria</taxon>
        <taxon>Bacillati</taxon>
        <taxon>Actinomycetota</taxon>
        <taxon>Actinomycetes</taxon>
        <taxon>Mycobacteriales</taxon>
        <taxon>Corynebacteriaceae</taxon>
        <taxon>Corynebacterium</taxon>
    </lineage>
</organism>
<dbReference type="EMBL" id="ACHJ01000158">
    <property type="protein sequence ID" value="EEI16316.1"/>
    <property type="molecule type" value="Genomic_DNA"/>
</dbReference>
<dbReference type="Proteomes" id="UP000006196">
    <property type="component" value="Unassembled WGS sequence"/>
</dbReference>
<reference evidence="1" key="1">
    <citation type="submission" date="2009-01" db="EMBL/GenBank/DDBJ databases">
        <authorList>
            <person name="Qin X."/>
            <person name="Bachman B."/>
            <person name="Battles P."/>
            <person name="Bell A."/>
            <person name="Bess C."/>
            <person name="Bickham C."/>
            <person name="Chaboub L."/>
            <person name="Chen D."/>
            <person name="Coyle M."/>
            <person name="Deiros D.R."/>
            <person name="Dinh H."/>
            <person name="Forbes L."/>
            <person name="Fowler G."/>
            <person name="Francisco L."/>
            <person name="Fu Q."/>
            <person name="Gubbala S."/>
            <person name="Hale W."/>
            <person name="Han Y."/>
            <person name="Hemphill L."/>
            <person name="Highlander S.K."/>
            <person name="Hirani K."/>
            <person name="Hogues M."/>
            <person name="Jackson L."/>
            <person name="Jakkamsetti A."/>
            <person name="Javaid M."/>
            <person name="Jiang H."/>
            <person name="Korchina V."/>
            <person name="Kovar C."/>
            <person name="Lara F."/>
            <person name="Lee S."/>
            <person name="Mata R."/>
            <person name="Mathew T."/>
            <person name="Moen C."/>
            <person name="Morales K."/>
            <person name="Munidasa M."/>
            <person name="Nazareth L."/>
            <person name="Ngo R."/>
            <person name="Nguyen L."/>
            <person name="Okwuonu G."/>
            <person name="Ongeri F."/>
            <person name="Patil S."/>
            <person name="Petrosino J."/>
            <person name="Pham C."/>
            <person name="Pham P."/>
            <person name="Pu L.-L."/>
            <person name="Puazo M."/>
            <person name="Raj R."/>
            <person name="Reid J."/>
            <person name="Rouhana J."/>
            <person name="Saada N."/>
            <person name="Shang Y."/>
            <person name="Simmons D."/>
            <person name="Thornton R."/>
            <person name="Warren J."/>
            <person name="Weissenberger G."/>
            <person name="Zhang J."/>
            <person name="Zhang L."/>
            <person name="Zhou C."/>
            <person name="Zhu D."/>
            <person name="Muzny D."/>
            <person name="Worley K."/>
            <person name="Gibbs R."/>
        </authorList>
    </citation>
    <scope>NUCLEOTIDE SEQUENCE [LARGE SCALE GENOMIC DNA]</scope>
    <source>
        <strain evidence="1">DSM 44291</strain>
    </source>
</reference>
<dbReference type="PIRSF" id="PIRSF015268">
    <property type="entry name" value="Virulence_RhuM"/>
    <property type="match status" value="1"/>
</dbReference>
<comment type="caution">
    <text evidence="1">The sequence shown here is derived from an EMBL/GenBank/DDBJ whole genome shotgun (WGS) entry which is preliminary data.</text>
</comment>
<dbReference type="InterPro" id="IPR011204">
    <property type="entry name" value="Virulence_RhuM-like"/>
</dbReference>
<name>C0XTY2_CORLD</name>
<evidence type="ECO:0000313" key="2">
    <source>
        <dbReference type="Proteomes" id="UP000006196"/>
    </source>
</evidence>
<dbReference type="PANTHER" id="PTHR35810:SF1">
    <property type="entry name" value="CYTOPLASMIC PROTEIN"/>
    <property type="match status" value="1"/>
</dbReference>
<dbReference type="InterPro" id="IPR036388">
    <property type="entry name" value="WH-like_DNA-bd_sf"/>
</dbReference>
<evidence type="ECO:0000313" key="1">
    <source>
        <dbReference type="EMBL" id="EEI16316.1"/>
    </source>
</evidence>
<protein>
    <submittedName>
        <fullName evidence="1">Toxin-antitoxin system, toxin component, Fic family</fullName>
    </submittedName>
</protein>
<dbReference type="HOGENOM" id="CLU_048266_0_0_11"/>
<dbReference type="Pfam" id="PF13310">
    <property type="entry name" value="Virulence_RhuM"/>
    <property type="match status" value="1"/>
</dbReference>
<keyword evidence="2" id="KW-1185">Reference proteome</keyword>
<dbReference type="eggNOG" id="COG3943">
    <property type="taxonomic scope" value="Bacteria"/>
</dbReference>
<proteinExistence type="predicted"/>
<dbReference type="RefSeq" id="WP_006839195.1">
    <property type="nucleotide sequence ID" value="NZ_GG667191.1"/>
</dbReference>
<accession>C0XTY2</accession>
<dbReference type="STRING" id="525263.HMPREF0298_1902"/>